<keyword evidence="1" id="KW-1133">Transmembrane helix</keyword>
<gene>
    <name evidence="2" type="ORF">RHGRI_020143</name>
</gene>
<accession>A0AAV6JHC6</accession>
<keyword evidence="3" id="KW-1185">Reference proteome</keyword>
<dbReference type="AlphaFoldDB" id="A0AAV6JHC6"/>
<evidence type="ECO:0000313" key="2">
    <source>
        <dbReference type="EMBL" id="KAG5539827.1"/>
    </source>
</evidence>
<evidence type="ECO:0000313" key="3">
    <source>
        <dbReference type="Proteomes" id="UP000823749"/>
    </source>
</evidence>
<organism evidence="2 3">
    <name type="scientific">Rhododendron griersonianum</name>
    <dbReference type="NCBI Taxonomy" id="479676"/>
    <lineage>
        <taxon>Eukaryota</taxon>
        <taxon>Viridiplantae</taxon>
        <taxon>Streptophyta</taxon>
        <taxon>Embryophyta</taxon>
        <taxon>Tracheophyta</taxon>
        <taxon>Spermatophyta</taxon>
        <taxon>Magnoliopsida</taxon>
        <taxon>eudicotyledons</taxon>
        <taxon>Gunneridae</taxon>
        <taxon>Pentapetalae</taxon>
        <taxon>asterids</taxon>
        <taxon>Ericales</taxon>
        <taxon>Ericaceae</taxon>
        <taxon>Ericoideae</taxon>
        <taxon>Rhodoreae</taxon>
        <taxon>Rhododendron</taxon>
    </lineage>
</organism>
<dbReference type="EMBL" id="JACTNZ010000007">
    <property type="protein sequence ID" value="KAG5539827.1"/>
    <property type="molecule type" value="Genomic_DNA"/>
</dbReference>
<protein>
    <submittedName>
        <fullName evidence="2">Uncharacterized protein</fullName>
    </submittedName>
</protein>
<keyword evidence="1" id="KW-0472">Membrane</keyword>
<keyword evidence="1" id="KW-0812">Transmembrane</keyword>
<sequence length="105" mass="11232">MNFRFVLQAVSLGKFGFLGLGPFKLGGSTRIKAPSPSLIYISLRLDGLVMSIFIILSSLCLLSSSFQVVVASFEADPSSPFDIGVLVDSSFPLGRDCLELEKAKG</sequence>
<proteinExistence type="predicted"/>
<dbReference type="Proteomes" id="UP000823749">
    <property type="component" value="Chromosome 7"/>
</dbReference>
<feature type="transmembrane region" description="Helical" evidence="1">
    <location>
        <begin position="6"/>
        <end position="26"/>
    </location>
</feature>
<evidence type="ECO:0000256" key="1">
    <source>
        <dbReference type="SAM" id="Phobius"/>
    </source>
</evidence>
<reference evidence="2" key="1">
    <citation type="submission" date="2020-08" db="EMBL/GenBank/DDBJ databases">
        <title>Plant Genome Project.</title>
        <authorList>
            <person name="Zhang R.-G."/>
        </authorList>
    </citation>
    <scope>NUCLEOTIDE SEQUENCE</scope>
    <source>
        <strain evidence="2">WSP0</strain>
        <tissue evidence="2">Leaf</tissue>
    </source>
</reference>
<feature type="transmembrane region" description="Helical" evidence="1">
    <location>
        <begin position="47"/>
        <end position="70"/>
    </location>
</feature>
<comment type="caution">
    <text evidence="2">The sequence shown here is derived from an EMBL/GenBank/DDBJ whole genome shotgun (WGS) entry which is preliminary data.</text>
</comment>
<name>A0AAV6JHC6_9ERIC</name>